<keyword evidence="3" id="KW-1185">Reference proteome</keyword>
<dbReference type="RefSeq" id="WP_109189380.1">
    <property type="nucleotide sequence ID" value="NZ_BMYA01000002.1"/>
</dbReference>
<evidence type="ECO:0008006" key="4">
    <source>
        <dbReference type="Google" id="ProtNLM"/>
    </source>
</evidence>
<evidence type="ECO:0000256" key="1">
    <source>
        <dbReference type="SAM" id="Phobius"/>
    </source>
</evidence>
<dbReference type="Proteomes" id="UP000245020">
    <property type="component" value="Unassembled WGS sequence"/>
</dbReference>
<keyword evidence="1" id="KW-0812">Transmembrane</keyword>
<protein>
    <recommendedName>
        <fullName evidence="4">DUF3311 domain-containing protein</fullName>
    </recommendedName>
</protein>
<keyword evidence="1" id="KW-1133">Transmembrane helix</keyword>
<comment type="caution">
    <text evidence="2">The sequence shown here is derived from an EMBL/GenBank/DDBJ whole genome shotgun (WGS) entry which is preliminary data.</text>
</comment>
<gene>
    <name evidence="2" type="ORF">DC083_06295</name>
</gene>
<feature type="transmembrane region" description="Helical" evidence="1">
    <location>
        <begin position="41"/>
        <end position="63"/>
    </location>
</feature>
<feature type="transmembrane region" description="Helical" evidence="1">
    <location>
        <begin position="5"/>
        <end position="21"/>
    </location>
</feature>
<dbReference type="AlphaFoldDB" id="A0A2U2ADJ5"/>
<accession>A0A2U2ADJ5</accession>
<evidence type="ECO:0000313" key="3">
    <source>
        <dbReference type="Proteomes" id="UP000245020"/>
    </source>
</evidence>
<keyword evidence="1" id="KW-0472">Membrane</keyword>
<proteinExistence type="predicted"/>
<name>A0A2U2ADJ5_9GAMM</name>
<dbReference type="OrthoDB" id="9851017at2"/>
<dbReference type="EMBL" id="QEWQ01000004">
    <property type="protein sequence ID" value="PWD80721.1"/>
    <property type="molecule type" value="Genomic_DNA"/>
</dbReference>
<reference evidence="3" key="1">
    <citation type="submission" date="2018-05" db="EMBL/GenBank/DDBJ databases">
        <title>Ignatzschineria dubaiensis sp. nov., isolated from necrotic foot tissues of dromedaries (Camelus dromedarius) and associated maggots in Dubai, United Arab Emirates.</title>
        <authorList>
            <person name="Tsang C.C."/>
            <person name="Tang J.Y.M."/>
            <person name="Fong J.Y.H."/>
            <person name="Kinne J."/>
            <person name="Lee H.H."/>
            <person name="Joseph M."/>
            <person name="Jose S."/>
            <person name="Schuster R.K."/>
            <person name="Tang Y."/>
            <person name="Sivakumar S."/>
            <person name="Chen J.H.K."/>
            <person name="Teng J.L.L."/>
            <person name="Lau S.K.P."/>
            <person name="Wernery U."/>
            <person name="Woo P.C.Y."/>
        </authorList>
    </citation>
    <scope>NUCLEOTIDE SEQUENCE [LARGE SCALE GENOMIC DNA]</scope>
    <source>
        <strain evidence="3">KCTC 22644</strain>
    </source>
</reference>
<organism evidence="2 3">
    <name type="scientific">Ignatzschineria ureiclastica</name>
    <dbReference type="NCBI Taxonomy" id="472582"/>
    <lineage>
        <taxon>Bacteria</taxon>
        <taxon>Pseudomonadati</taxon>
        <taxon>Pseudomonadota</taxon>
        <taxon>Gammaproteobacteria</taxon>
        <taxon>Cardiobacteriales</taxon>
        <taxon>Ignatzschineriaceae</taxon>
        <taxon>Ignatzschineria</taxon>
    </lineage>
</organism>
<evidence type="ECO:0000313" key="2">
    <source>
        <dbReference type="EMBL" id="PWD80721.1"/>
    </source>
</evidence>
<sequence length="76" mass="8956">MYIRGLMILVTLLPMIVYYLKLSFAPQSMATHFIMGMPESIFWGIIVMLWGVLMAFLYVLYAVRQRQTFSELSERK</sequence>